<dbReference type="EMBL" id="FNDU01000043">
    <property type="protein sequence ID" value="SDJ24901.1"/>
    <property type="molecule type" value="Genomic_DNA"/>
</dbReference>
<dbReference type="RefSeq" id="WP_091588491.1">
    <property type="nucleotide sequence ID" value="NZ_FNDU01000043.1"/>
</dbReference>
<dbReference type="STRING" id="930129.SAMN05216352_1437"/>
<gene>
    <name evidence="3" type="ORF">SAMN05216352_1437</name>
</gene>
<evidence type="ECO:0000313" key="3">
    <source>
        <dbReference type="EMBL" id="SDJ24901.1"/>
    </source>
</evidence>
<feature type="transmembrane region" description="Helical" evidence="1">
    <location>
        <begin position="12"/>
        <end position="32"/>
    </location>
</feature>
<proteinExistence type="predicted"/>
<dbReference type="Proteomes" id="UP000199017">
    <property type="component" value="Unassembled WGS sequence"/>
</dbReference>
<dbReference type="InterPro" id="IPR018649">
    <property type="entry name" value="SHOCT"/>
</dbReference>
<keyword evidence="4" id="KW-1185">Reference proteome</keyword>
<dbReference type="AlphaFoldDB" id="A0A1G8S6V7"/>
<sequence length="72" mass="8448">MMSMMSGGMIIYNLLAIVLVGFLIYGLLSLLIKPFEKKKDSSLELLRERFATGEIDEEEYQRRKEFLKKEKD</sequence>
<accession>A0A1G8S6V7</accession>
<evidence type="ECO:0000256" key="1">
    <source>
        <dbReference type="SAM" id="Phobius"/>
    </source>
</evidence>
<evidence type="ECO:0000313" key="4">
    <source>
        <dbReference type="Proteomes" id="UP000199017"/>
    </source>
</evidence>
<dbReference type="OrthoDB" id="5461404at2"/>
<evidence type="ECO:0000259" key="2">
    <source>
        <dbReference type="Pfam" id="PF09851"/>
    </source>
</evidence>
<keyword evidence="1" id="KW-0472">Membrane</keyword>
<dbReference type="Pfam" id="PF09851">
    <property type="entry name" value="SHOCT"/>
    <property type="match status" value="1"/>
</dbReference>
<keyword evidence="1" id="KW-0812">Transmembrane</keyword>
<feature type="domain" description="SHOCT" evidence="2">
    <location>
        <begin position="43"/>
        <end position="65"/>
    </location>
</feature>
<protein>
    <submittedName>
        <fullName evidence="3">Putative membrane protein</fullName>
    </submittedName>
</protein>
<name>A0A1G8S6V7_9BACI</name>
<keyword evidence="1" id="KW-1133">Transmembrane helix</keyword>
<reference evidence="3 4" key="1">
    <citation type="submission" date="2016-10" db="EMBL/GenBank/DDBJ databases">
        <authorList>
            <person name="de Groot N.N."/>
        </authorList>
    </citation>
    <scope>NUCLEOTIDE SEQUENCE [LARGE SCALE GENOMIC DNA]</scope>
    <source>
        <strain evidence="4">P4B,CCM 7963,CECT 7998,DSM 25260,IBRC-M 10614,KCTC 13821</strain>
    </source>
</reference>
<organism evidence="3 4">
    <name type="scientific">Alteribacillus bidgolensis</name>
    <dbReference type="NCBI Taxonomy" id="930129"/>
    <lineage>
        <taxon>Bacteria</taxon>
        <taxon>Bacillati</taxon>
        <taxon>Bacillota</taxon>
        <taxon>Bacilli</taxon>
        <taxon>Bacillales</taxon>
        <taxon>Bacillaceae</taxon>
        <taxon>Alteribacillus</taxon>
    </lineage>
</organism>